<dbReference type="Pfam" id="PF10604">
    <property type="entry name" value="Polyketide_cyc2"/>
    <property type="match status" value="1"/>
</dbReference>
<dbReference type="RefSeq" id="WP_115750285.1">
    <property type="nucleotide sequence ID" value="NZ_PIOD01000014.1"/>
</dbReference>
<organism evidence="1 2">
    <name type="scientific">Oceanobacillus chungangensis</name>
    <dbReference type="NCBI Taxonomy" id="1229152"/>
    <lineage>
        <taxon>Bacteria</taxon>
        <taxon>Bacillati</taxon>
        <taxon>Bacillota</taxon>
        <taxon>Bacilli</taxon>
        <taxon>Bacillales</taxon>
        <taxon>Bacillaceae</taxon>
        <taxon>Oceanobacillus</taxon>
    </lineage>
</organism>
<name>A0A3D8PMS1_9BACI</name>
<dbReference type="CDD" id="cd07812">
    <property type="entry name" value="SRPBCC"/>
    <property type="match status" value="1"/>
</dbReference>
<keyword evidence="2" id="KW-1185">Reference proteome</keyword>
<dbReference type="Proteomes" id="UP000256520">
    <property type="component" value="Unassembled WGS sequence"/>
</dbReference>
<gene>
    <name evidence="1" type="ORF">CWR45_12840</name>
</gene>
<dbReference type="Gene3D" id="3.30.530.20">
    <property type="match status" value="1"/>
</dbReference>
<dbReference type="EMBL" id="PIOD01000014">
    <property type="protein sequence ID" value="RDW17274.1"/>
    <property type="molecule type" value="Genomic_DNA"/>
</dbReference>
<dbReference type="SUPFAM" id="SSF55961">
    <property type="entry name" value="Bet v1-like"/>
    <property type="match status" value="1"/>
</dbReference>
<dbReference type="AlphaFoldDB" id="A0A3D8PMS1"/>
<comment type="caution">
    <text evidence="1">The sequence shown here is derived from an EMBL/GenBank/DDBJ whole genome shotgun (WGS) entry which is preliminary data.</text>
</comment>
<evidence type="ECO:0008006" key="3">
    <source>
        <dbReference type="Google" id="ProtNLM"/>
    </source>
</evidence>
<proteinExistence type="predicted"/>
<accession>A0A3D8PMS1</accession>
<reference evidence="2" key="1">
    <citation type="submission" date="2017-11" db="EMBL/GenBank/DDBJ databases">
        <authorList>
            <person name="Zhu W."/>
        </authorList>
    </citation>
    <scope>NUCLEOTIDE SEQUENCE [LARGE SCALE GENOMIC DNA]</scope>
    <source>
        <strain evidence="2">CAU 1051</strain>
    </source>
</reference>
<dbReference type="InterPro" id="IPR023393">
    <property type="entry name" value="START-like_dom_sf"/>
</dbReference>
<protein>
    <recommendedName>
        <fullName evidence="3">SRPBCC family protein</fullName>
    </recommendedName>
</protein>
<evidence type="ECO:0000313" key="2">
    <source>
        <dbReference type="Proteomes" id="UP000256520"/>
    </source>
</evidence>
<sequence length="154" mass="18380">MKKWTRDIEINAPIEQVWSYFGGSLEEMQKIMPQVVDQKPLKITEEVVGSVYHQKYKEGKRIEEYDVETLEYLNKQDHKKMKIGFTLANMFEITAFYELQKLNENKTYLKYTTTNRPLKWFVKVFLIFASDKVVVEFLERVKHVAETETSKSRL</sequence>
<dbReference type="InterPro" id="IPR019587">
    <property type="entry name" value="Polyketide_cyclase/dehydratase"/>
</dbReference>
<evidence type="ECO:0000313" key="1">
    <source>
        <dbReference type="EMBL" id="RDW17274.1"/>
    </source>
</evidence>
<dbReference type="OrthoDB" id="2360771at2"/>